<dbReference type="EMBL" id="JAPFRF010000002">
    <property type="protein sequence ID" value="KAJ7342171.1"/>
    <property type="molecule type" value="Genomic_DNA"/>
</dbReference>
<dbReference type="InterPro" id="IPR005828">
    <property type="entry name" value="MFS_sugar_transport-like"/>
</dbReference>
<comment type="catalytic activity">
    <reaction evidence="21">
        <text>(R)-salsolinol(in) = (R)-salsolinol(out)</text>
        <dbReference type="Rhea" id="RHEA:74791"/>
        <dbReference type="ChEBI" id="CHEBI:194082"/>
    </reaction>
</comment>
<dbReference type="GO" id="GO:0008504">
    <property type="term" value="F:monoamine transmembrane transporter activity"/>
    <property type="evidence" value="ECO:0007669"/>
    <property type="project" value="UniProtKB-ARBA"/>
</dbReference>
<dbReference type="AlphaFoldDB" id="A0A9Q0Y6N4"/>
<comment type="catalytic activity">
    <reaction evidence="18">
        <text>serotonin(out) = serotonin(in)</text>
        <dbReference type="Rhea" id="RHEA:73867"/>
        <dbReference type="ChEBI" id="CHEBI:350546"/>
    </reaction>
</comment>
<dbReference type="NCBIfam" id="TIGR00898">
    <property type="entry name" value="2A0119"/>
    <property type="match status" value="1"/>
</dbReference>
<evidence type="ECO:0000256" key="16">
    <source>
        <dbReference type="ARBA" id="ARBA00035897"/>
    </source>
</evidence>
<feature type="transmembrane region" description="Helical" evidence="28">
    <location>
        <begin position="459"/>
        <end position="479"/>
    </location>
</feature>
<evidence type="ECO:0000256" key="9">
    <source>
        <dbReference type="ARBA" id="ARBA00022989"/>
    </source>
</evidence>
<evidence type="ECO:0000256" key="21">
    <source>
        <dbReference type="ARBA" id="ARBA00036661"/>
    </source>
</evidence>
<dbReference type="GO" id="GO:0015872">
    <property type="term" value="P:dopamine transport"/>
    <property type="evidence" value="ECO:0007669"/>
    <property type="project" value="UniProtKB-ARBA"/>
</dbReference>
<comment type="subcellular location">
    <subcellularLocation>
        <location evidence="2">Apical cell membrane</location>
        <topology evidence="2">Multi-pass membrane protein</topology>
    </subcellularLocation>
    <subcellularLocation>
        <location evidence="3">Basolateral cell membrane</location>
        <topology evidence="3">Multi-pass membrane protein</topology>
    </subcellularLocation>
    <subcellularLocation>
        <location evidence="1">Mitochondrion membrane</location>
    </subcellularLocation>
    <subcellularLocation>
        <location evidence="4">Nucleus outer membrane</location>
    </subcellularLocation>
</comment>
<dbReference type="FunFam" id="1.20.1250.20:FF:000165">
    <property type="entry name" value="Solute carrier family 22 member 3"/>
    <property type="match status" value="1"/>
</dbReference>
<evidence type="ECO:0000256" key="6">
    <source>
        <dbReference type="ARBA" id="ARBA00022448"/>
    </source>
</evidence>
<evidence type="ECO:0000256" key="8">
    <source>
        <dbReference type="ARBA" id="ARBA00022692"/>
    </source>
</evidence>
<comment type="catalytic activity">
    <reaction evidence="16">
        <text>(R)-adrenaline(out) = (R)-adrenaline(in)</text>
        <dbReference type="Rhea" id="RHEA:73875"/>
        <dbReference type="ChEBI" id="CHEBI:71406"/>
    </reaction>
</comment>
<dbReference type="PROSITE" id="PS50850">
    <property type="entry name" value="MFS"/>
    <property type="match status" value="1"/>
</dbReference>
<protein>
    <recommendedName>
        <fullName evidence="26">Solute carrier family 22 member 3</fullName>
    </recommendedName>
    <alternativeName>
        <fullName evidence="27">Organic cation transporter 3</fullName>
    </alternativeName>
</protein>
<dbReference type="GO" id="GO:0015874">
    <property type="term" value="P:norepinephrine transport"/>
    <property type="evidence" value="ECO:0007669"/>
    <property type="project" value="UniProtKB-ARBA"/>
</dbReference>
<keyword evidence="14" id="KW-0539">Nucleus</keyword>
<evidence type="ECO:0000256" key="25">
    <source>
        <dbReference type="ARBA" id="ARBA00037001"/>
    </source>
</evidence>
<sequence>MPSFDEVLKEAGGFGRFQKRVFFLLSQTGITFSFLFVGVVFLGQDPQQYWCRIPCASELSKHCAWTFEEEYNLTVLTSRWANYSSQCERYDLQCNSTCYGYTDSLFRLTNNTLGKVPFTTCQDGWLYEEPHSTIASEFDLVCENRWMIDMTQAVLNLGFLIGGFTLGYAADRIIIYLFSAFGAGLCGLIVAFAPNIIVFSIFRFLQGVFGKGTWMTSFVIVTEIVGSDERRIVGIVIQVFFTLGVIILPGIAYLISTWQWIQLITTLPNFLFLLYYWVIPESPRWLLTRKKGEKALKIMQYIAQDNGKCLPQNFSEITGCDHEISNPSLLDLVRTPQMRKITLILMYAWFTSAVVYQGLVLRLGIIEGNLYLEFFISALMELPAAFLILLTIDRIGRRPLFISSAIAAGVACLITAFLPKDVPWLITSVAILARLGITITFELVYLVNSELYPTVLRNFGVSLCSGLCDIGGIVAPFLLYRLADIWSELPLLIYCILAVLSGILVILLPETKGLPLPETIQDVEQLSSHEGDVGFGQMSSSSVTSLRGGTFILRLPLSK</sequence>
<dbReference type="InterPro" id="IPR005829">
    <property type="entry name" value="Sugar_transporter_CS"/>
</dbReference>
<feature type="transmembrane region" description="Helical" evidence="28">
    <location>
        <begin position="260"/>
        <end position="279"/>
    </location>
</feature>
<dbReference type="InterPro" id="IPR004749">
    <property type="entry name" value="Orgcat_transp/SVOP"/>
</dbReference>
<evidence type="ECO:0000256" key="7">
    <source>
        <dbReference type="ARBA" id="ARBA00022475"/>
    </source>
</evidence>
<keyword evidence="7" id="KW-1003">Cell membrane</keyword>
<comment type="catalytic activity">
    <reaction evidence="19">
        <text>dopamine(out) = dopamine(in)</text>
        <dbReference type="Rhea" id="RHEA:73863"/>
        <dbReference type="ChEBI" id="CHEBI:59905"/>
    </reaction>
</comment>
<organism evidence="30 31">
    <name type="scientific">Phrynocephalus forsythii</name>
    <dbReference type="NCBI Taxonomy" id="171643"/>
    <lineage>
        <taxon>Eukaryota</taxon>
        <taxon>Metazoa</taxon>
        <taxon>Chordata</taxon>
        <taxon>Craniata</taxon>
        <taxon>Vertebrata</taxon>
        <taxon>Euteleostomi</taxon>
        <taxon>Lepidosauria</taxon>
        <taxon>Squamata</taxon>
        <taxon>Bifurcata</taxon>
        <taxon>Unidentata</taxon>
        <taxon>Episquamata</taxon>
        <taxon>Toxicofera</taxon>
        <taxon>Iguania</taxon>
        <taxon>Acrodonta</taxon>
        <taxon>Agamidae</taxon>
        <taxon>Agaminae</taxon>
        <taxon>Phrynocephalus</taxon>
    </lineage>
</organism>
<feature type="transmembrane region" description="Helical" evidence="28">
    <location>
        <begin position="153"/>
        <end position="170"/>
    </location>
</feature>
<evidence type="ECO:0000256" key="5">
    <source>
        <dbReference type="ARBA" id="ARBA00009203"/>
    </source>
</evidence>
<keyword evidence="11" id="KW-0496">Mitochondrion</keyword>
<gene>
    <name evidence="30" type="ORF">JRQ81_009374</name>
</gene>
<comment type="catalytic activity">
    <reaction evidence="24">
        <text>tyramine(in) = tyramine(out)</text>
        <dbReference type="Rhea" id="RHEA:74783"/>
        <dbReference type="ChEBI" id="CHEBI:327995"/>
    </reaction>
</comment>
<name>A0A9Q0Y6N4_9SAUR</name>
<evidence type="ECO:0000256" key="28">
    <source>
        <dbReference type="SAM" id="Phobius"/>
    </source>
</evidence>
<keyword evidence="31" id="KW-1185">Reference proteome</keyword>
<dbReference type="GO" id="GO:0005326">
    <property type="term" value="F:neurotransmitter transmembrane transporter activity"/>
    <property type="evidence" value="ECO:0007669"/>
    <property type="project" value="UniProtKB-ARBA"/>
</dbReference>
<dbReference type="GO" id="GO:0016324">
    <property type="term" value="C:apical plasma membrane"/>
    <property type="evidence" value="ECO:0007669"/>
    <property type="project" value="UniProtKB-SubCell"/>
</dbReference>
<dbReference type="InterPro" id="IPR036259">
    <property type="entry name" value="MFS_trans_sf"/>
</dbReference>
<comment type="similarity">
    <text evidence="5">Belongs to the major facilitator (TC 2.A.1) superfamily. Organic cation transporter (TC 2.A.1.19) family.</text>
</comment>
<dbReference type="Proteomes" id="UP001142489">
    <property type="component" value="Unassembled WGS sequence"/>
</dbReference>
<proteinExistence type="inferred from homology"/>
<feature type="domain" description="Major facilitator superfamily (MFS) profile" evidence="29">
    <location>
        <begin position="109"/>
        <end position="513"/>
    </location>
</feature>
<reference evidence="30" key="1">
    <citation type="journal article" date="2023" name="DNA Res.">
        <title>Chromosome-level genome assembly of Phrynocephalus forsythii using third-generation DNA sequencing and Hi-C analysis.</title>
        <authorList>
            <person name="Qi Y."/>
            <person name="Zhao W."/>
            <person name="Zhao Y."/>
            <person name="Niu C."/>
            <person name="Cao S."/>
            <person name="Zhang Y."/>
        </authorList>
    </citation>
    <scope>NUCLEOTIDE SEQUENCE</scope>
    <source>
        <tissue evidence="30">Muscle</tissue>
    </source>
</reference>
<feature type="transmembrane region" description="Helical" evidence="28">
    <location>
        <begin position="491"/>
        <end position="508"/>
    </location>
</feature>
<comment type="caution">
    <text evidence="30">The sequence shown here is derived from an EMBL/GenBank/DDBJ whole genome shotgun (WGS) entry which is preliminary data.</text>
</comment>
<dbReference type="PROSITE" id="PS00216">
    <property type="entry name" value="SUGAR_TRANSPORT_1"/>
    <property type="match status" value="1"/>
</dbReference>
<evidence type="ECO:0000313" key="31">
    <source>
        <dbReference type="Proteomes" id="UP001142489"/>
    </source>
</evidence>
<comment type="catalytic activity">
    <reaction evidence="15">
        <text>agmatine(out) = agmatine(in)</text>
        <dbReference type="Rhea" id="RHEA:72131"/>
        <dbReference type="ChEBI" id="CHEBI:58145"/>
    </reaction>
</comment>
<keyword evidence="8 28" id="KW-0812">Transmembrane</keyword>
<evidence type="ECO:0000256" key="1">
    <source>
        <dbReference type="ARBA" id="ARBA00004325"/>
    </source>
</evidence>
<dbReference type="GO" id="GO:0006811">
    <property type="term" value="P:monoatomic ion transport"/>
    <property type="evidence" value="ECO:0007669"/>
    <property type="project" value="UniProtKB-KW"/>
</dbReference>
<dbReference type="GO" id="GO:0015651">
    <property type="term" value="F:quaternary ammonium group transmembrane transporter activity"/>
    <property type="evidence" value="ECO:0007669"/>
    <property type="project" value="UniProtKB-ARBA"/>
</dbReference>
<keyword evidence="6" id="KW-0813">Transport</keyword>
<dbReference type="Pfam" id="PF00083">
    <property type="entry name" value="Sugar_tr"/>
    <property type="match status" value="1"/>
</dbReference>
<evidence type="ECO:0000256" key="24">
    <source>
        <dbReference type="ARBA" id="ARBA00036998"/>
    </source>
</evidence>
<evidence type="ECO:0000256" key="26">
    <source>
        <dbReference type="ARBA" id="ARBA00072456"/>
    </source>
</evidence>
<comment type="catalytic activity">
    <reaction evidence="25">
        <text>histamine(out) = histamine(in)</text>
        <dbReference type="Rhea" id="RHEA:73879"/>
        <dbReference type="ChEBI" id="CHEBI:58432"/>
    </reaction>
</comment>
<dbReference type="PANTHER" id="PTHR24064">
    <property type="entry name" value="SOLUTE CARRIER FAMILY 22 MEMBER"/>
    <property type="match status" value="1"/>
</dbReference>
<dbReference type="GO" id="GO:0031966">
    <property type="term" value="C:mitochondrial membrane"/>
    <property type="evidence" value="ECO:0007669"/>
    <property type="project" value="UniProtKB-SubCell"/>
</dbReference>
<keyword evidence="13" id="KW-0325">Glycoprotein</keyword>
<evidence type="ECO:0000256" key="2">
    <source>
        <dbReference type="ARBA" id="ARBA00004424"/>
    </source>
</evidence>
<comment type="catalytic activity">
    <reaction evidence="20">
        <text>spermidine(in) = spermidine(out)</text>
        <dbReference type="Rhea" id="RHEA:35039"/>
        <dbReference type="ChEBI" id="CHEBI:57834"/>
    </reaction>
</comment>
<evidence type="ECO:0000256" key="20">
    <source>
        <dbReference type="ARBA" id="ARBA00036490"/>
    </source>
</evidence>
<accession>A0A9Q0Y6N4</accession>
<keyword evidence="10" id="KW-0406">Ion transport</keyword>
<dbReference type="InterPro" id="IPR020846">
    <property type="entry name" value="MFS_dom"/>
</dbReference>
<evidence type="ECO:0000256" key="19">
    <source>
        <dbReference type="ARBA" id="ARBA00036483"/>
    </source>
</evidence>
<evidence type="ECO:0000256" key="11">
    <source>
        <dbReference type="ARBA" id="ARBA00023128"/>
    </source>
</evidence>
<comment type="catalytic activity">
    <reaction evidence="17">
        <text>L-histidyl-L-proline diketopiperazine(in) = L-histidyl-L-proline diketopiperazine(out)</text>
        <dbReference type="Rhea" id="RHEA:74787"/>
        <dbReference type="ChEBI" id="CHEBI:90039"/>
    </reaction>
</comment>
<evidence type="ECO:0000256" key="17">
    <source>
        <dbReference type="ARBA" id="ARBA00035901"/>
    </source>
</evidence>
<feature type="transmembrane region" description="Helical" evidence="28">
    <location>
        <begin position="20"/>
        <end position="42"/>
    </location>
</feature>
<evidence type="ECO:0000256" key="22">
    <source>
        <dbReference type="ARBA" id="ARBA00036754"/>
    </source>
</evidence>
<feature type="transmembrane region" description="Helical" evidence="28">
    <location>
        <begin position="399"/>
        <end position="418"/>
    </location>
</feature>
<dbReference type="GO" id="GO:0005640">
    <property type="term" value="C:nuclear outer membrane"/>
    <property type="evidence" value="ECO:0007669"/>
    <property type="project" value="UniProtKB-SubCell"/>
</dbReference>
<evidence type="ECO:0000313" key="30">
    <source>
        <dbReference type="EMBL" id="KAJ7342171.1"/>
    </source>
</evidence>
<dbReference type="SUPFAM" id="SSF103473">
    <property type="entry name" value="MFS general substrate transporter"/>
    <property type="match status" value="1"/>
</dbReference>
<evidence type="ECO:0000256" key="12">
    <source>
        <dbReference type="ARBA" id="ARBA00023136"/>
    </source>
</evidence>
<dbReference type="OrthoDB" id="5141738at2759"/>
<feature type="transmembrane region" description="Helical" evidence="28">
    <location>
        <begin position="232"/>
        <end position="254"/>
    </location>
</feature>
<dbReference type="GO" id="GO:0051608">
    <property type="term" value="P:histamine transport"/>
    <property type="evidence" value="ECO:0007669"/>
    <property type="project" value="UniProtKB-ARBA"/>
</dbReference>
<keyword evidence="9 28" id="KW-1133">Transmembrane helix</keyword>
<evidence type="ECO:0000259" key="29">
    <source>
        <dbReference type="PROSITE" id="PS50850"/>
    </source>
</evidence>
<dbReference type="GO" id="GO:0016323">
    <property type="term" value="C:basolateral plasma membrane"/>
    <property type="evidence" value="ECO:0007669"/>
    <property type="project" value="UniProtKB-SubCell"/>
</dbReference>
<evidence type="ECO:0000256" key="3">
    <source>
        <dbReference type="ARBA" id="ARBA00004554"/>
    </source>
</evidence>
<evidence type="ECO:0000256" key="15">
    <source>
        <dbReference type="ARBA" id="ARBA00035884"/>
    </source>
</evidence>
<dbReference type="GO" id="GO:0006837">
    <property type="term" value="P:serotonin transport"/>
    <property type="evidence" value="ECO:0007669"/>
    <property type="project" value="UniProtKB-ARBA"/>
</dbReference>
<evidence type="ECO:0000256" key="23">
    <source>
        <dbReference type="ARBA" id="ARBA00036845"/>
    </source>
</evidence>
<feature type="transmembrane region" description="Helical" evidence="28">
    <location>
        <begin position="371"/>
        <end position="392"/>
    </location>
</feature>
<dbReference type="Gene3D" id="1.20.1250.20">
    <property type="entry name" value="MFS general substrate transporter like domains"/>
    <property type="match status" value="1"/>
</dbReference>
<comment type="catalytic activity">
    <reaction evidence="23">
        <text>(R)-noradrenaline(out) = (R)-noradrenaline(in)</text>
        <dbReference type="Rhea" id="RHEA:73871"/>
        <dbReference type="ChEBI" id="CHEBI:72587"/>
    </reaction>
</comment>
<comment type="catalytic activity">
    <reaction evidence="22">
        <text>guanidine(out) = guanidine(in)</text>
        <dbReference type="Rhea" id="RHEA:73883"/>
        <dbReference type="ChEBI" id="CHEBI:30087"/>
    </reaction>
</comment>
<keyword evidence="12 28" id="KW-0472">Membrane</keyword>
<feature type="transmembrane region" description="Helical" evidence="28">
    <location>
        <begin position="176"/>
        <end position="205"/>
    </location>
</feature>
<evidence type="ECO:0000256" key="4">
    <source>
        <dbReference type="ARBA" id="ARBA00004649"/>
    </source>
</evidence>
<evidence type="ECO:0000256" key="10">
    <source>
        <dbReference type="ARBA" id="ARBA00023065"/>
    </source>
</evidence>
<evidence type="ECO:0000256" key="27">
    <source>
        <dbReference type="ARBA" id="ARBA00079877"/>
    </source>
</evidence>
<evidence type="ECO:0000256" key="18">
    <source>
        <dbReference type="ARBA" id="ARBA00036470"/>
    </source>
</evidence>
<evidence type="ECO:0000256" key="14">
    <source>
        <dbReference type="ARBA" id="ARBA00023242"/>
    </source>
</evidence>
<feature type="transmembrane region" description="Helical" evidence="28">
    <location>
        <begin position="424"/>
        <end position="447"/>
    </location>
</feature>
<evidence type="ECO:0000256" key="13">
    <source>
        <dbReference type="ARBA" id="ARBA00023180"/>
    </source>
</evidence>
<feature type="transmembrane region" description="Helical" evidence="28">
    <location>
        <begin position="344"/>
        <end position="365"/>
    </location>
</feature>